<dbReference type="SUPFAM" id="SSF103473">
    <property type="entry name" value="MFS general substrate transporter"/>
    <property type="match status" value="1"/>
</dbReference>
<feature type="transmembrane region" description="Helical" evidence="8">
    <location>
        <begin position="80"/>
        <end position="99"/>
    </location>
</feature>
<evidence type="ECO:0000256" key="7">
    <source>
        <dbReference type="ARBA" id="ARBA00023136"/>
    </source>
</evidence>
<feature type="transmembrane region" description="Helical" evidence="8">
    <location>
        <begin position="138"/>
        <end position="160"/>
    </location>
</feature>
<evidence type="ECO:0000256" key="3">
    <source>
        <dbReference type="ARBA" id="ARBA00022448"/>
    </source>
</evidence>
<comment type="similarity">
    <text evidence="2 8">Belongs to the major facilitator superfamily. Bcr/CmlA family.</text>
</comment>
<keyword evidence="8" id="KW-0997">Cell inner membrane</keyword>
<sequence>MLKTALIRLPTGALVVLLAALAAFAPMSIDMYLPALPEIARDLDVPAREVQATLAVFLAGFSGGMLIYGPISDRFGRRPVLLAGIAVFIVASLVCMVVERIDGLIVARLFQAIGGGAASILARTVVRDLFPPSEAASKLSLMMVLTTLAPILAPLAGAALLEFADWRAIFATLFGFGAIAFVLVLLMLPETYAHEDRGGMSLLQALGAYRHILMDPPAFGLTVASAAVFGGLFAYISGSSFVFIEYFGLTPGYYAVLFAMNSAAIMLAAFVNSRLTKHVDLRTLLRAGVVIAALAGIYLLALERSGMAGPYSVLVGLMAFVAMVPILGANGMAVLMARYPKNAGAAAATVGAAQFGGGAVSAMAVGALHDGTAYSMCAVMFGFGIVSVLFLFGPGRRL</sequence>
<dbReference type="GO" id="GO:1990961">
    <property type="term" value="P:xenobiotic detoxification by transmembrane export across the plasma membrane"/>
    <property type="evidence" value="ECO:0007669"/>
    <property type="project" value="InterPro"/>
</dbReference>
<dbReference type="GO" id="GO:0042910">
    <property type="term" value="F:xenobiotic transmembrane transporter activity"/>
    <property type="evidence" value="ECO:0007669"/>
    <property type="project" value="InterPro"/>
</dbReference>
<name>A0A9J7AQK3_9PROT</name>
<dbReference type="RefSeq" id="WP_257768775.1">
    <property type="nucleotide sequence ID" value="NZ_CP102480.1"/>
</dbReference>
<evidence type="ECO:0000256" key="8">
    <source>
        <dbReference type="RuleBase" id="RU365088"/>
    </source>
</evidence>
<evidence type="ECO:0000256" key="2">
    <source>
        <dbReference type="ARBA" id="ARBA00006236"/>
    </source>
</evidence>
<dbReference type="GO" id="GO:0005886">
    <property type="term" value="C:plasma membrane"/>
    <property type="evidence" value="ECO:0007669"/>
    <property type="project" value="UniProtKB-SubCell"/>
</dbReference>
<feature type="transmembrane region" description="Helical" evidence="8">
    <location>
        <begin position="343"/>
        <end position="367"/>
    </location>
</feature>
<dbReference type="Gene3D" id="1.20.1720.10">
    <property type="entry name" value="Multidrug resistance protein D"/>
    <property type="match status" value="1"/>
</dbReference>
<dbReference type="PANTHER" id="PTHR23502:SF132">
    <property type="entry name" value="POLYAMINE TRANSPORTER 2-RELATED"/>
    <property type="match status" value="1"/>
</dbReference>
<evidence type="ECO:0000259" key="9">
    <source>
        <dbReference type="PROSITE" id="PS50850"/>
    </source>
</evidence>
<evidence type="ECO:0000256" key="1">
    <source>
        <dbReference type="ARBA" id="ARBA00004651"/>
    </source>
</evidence>
<evidence type="ECO:0000256" key="6">
    <source>
        <dbReference type="ARBA" id="ARBA00022989"/>
    </source>
</evidence>
<feature type="transmembrane region" description="Helical" evidence="8">
    <location>
        <begin position="313"/>
        <end position="336"/>
    </location>
</feature>
<dbReference type="NCBIfam" id="NF008314">
    <property type="entry name" value="PRK11102.1"/>
    <property type="match status" value="1"/>
</dbReference>
<proteinExistence type="inferred from homology"/>
<feature type="transmembrane region" description="Helical" evidence="8">
    <location>
        <begin position="283"/>
        <end position="301"/>
    </location>
</feature>
<dbReference type="Pfam" id="PF07690">
    <property type="entry name" value="MFS_1"/>
    <property type="match status" value="1"/>
</dbReference>
<protein>
    <recommendedName>
        <fullName evidence="8">Bcr/CflA family efflux transporter</fullName>
    </recommendedName>
</protein>
<feature type="transmembrane region" description="Helical" evidence="8">
    <location>
        <begin position="373"/>
        <end position="392"/>
    </location>
</feature>
<feature type="domain" description="Major facilitator superfamily (MFS) profile" evidence="9">
    <location>
        <begin position="14"/>
        <end position="396"/>
    </location>
</feature>
<dbReference type="InterPro" id="IPR036259">
    <property type="entry name" value="MFS_trans_sf"/>
</dbReference>
<evidence type="ECO:0000313" key="11">
    <source>
        <dbReference type="Proteomes" id="UP001060336"/>
    </source>
</evidence>
<dbReference type="KEGG" id="naci:NUH88_21155"/>
<keyword evidence="5 8" id="KW-0812">Transmembrane</keyword>
<evidence type="ECO:0000256" key="5">
    <source>
        <dbReference type="ARBA" id="ARBA00022692"/>
    </source>
</evidence>
<feature type="transmembrane region" description="Helical" evidence="8">
    <location>
        <begin position="218"/>
        <end position="247"/>
    </location>
</feature>
<comment type="caution">
    <text evidence="8">Lacks conserved residue(s) required for the propagation of feature annotation.</text>
</comment>
<dbReference type="NCBIfam" id="TIGR00710">
    <property type="entry name" value="efflux_Bcr_CflA"/>
    <property type="match status" value="1"/>
</dbReference>
<dbReference type="InterPro" id="IPR011701">
    <property type="entry name" value="MFS"/>
</dbReference>
<keyword evidence="7 8" id="KW-0472">Membrane</keyword>
<dbReference type="CDD" id="cd17320">
    <property type="entry name" value="MFS_MdfA_MDR_like"/>
    <property type="match status" value="1"/>
</dbReference>
<dbReference type="AlphaFoldDB" id="A0A9J7AQK3"/>
<dbReference type="EMBL" id="CP102480">
    <property type="protein sequence ID" value="UUX49883.1"/>
    <property type="molecule type" value="Genomic_DNA"/>
</dbReference>
<evidence type="ECO:0000313" key="10">
    <source>
        <dbReference type="EMBL" id="UUX49883.1"/>
    </source>
</evidence>
<reference evidence="10" key="1">
    <citation type="submission" date="2022-08" db="EMBL/GenBank/DDBJ databases">
        <title>Nisaea acidiphila sp. nov., isolated from a marine algal debris and emended description of the genus Nisaea Urios et al. 2008.</title>
        <authorList>
            <person name="Kwon K."/>
        </authorList>
    </citation>
    <scope>NUCLEOTIDE SEQUENCE</scope>
    <source>
        <strain evidence="10">MEBiC11861</strain>
    </source>
</reference>
<dbReference type="Proteomes" id="UP001060336">
    <property type="component" value="Chromosome"/>
</dbReference>
<evidence type="ECO:0000256" key="4">
    <source>
        <dbReference type="ARBA" id="ARBA00022475"/>
    </source>
</evidence>
<feature type="transmembrane region" description="Helical" evidence="8">
    <location>
        <begin position="166"/>
        <end position="188"/>
    </location>
</feature>
<organism evidence="10 11">
    <name type="scientific">Nisaea acidiphila</name>
    <dbReference type="NCBI Taxonomy" id="1862145"/>
    <lineage>
        <taxon>Bacteria</taxon>
        <taxon>Pseudomonadati</taxon>
        <taxon>Pseudomonadota</taxon>
        <taxon>Alphaproteobacteria</taxon>
        <taxon>Rhodospirillales</taxon>
        <taxon>Thalassobaculaceae</taxon>
        <taxon>Nisaea</taxon>
    </lineage>
</organism>
<keyword evidence="6 8" id="KW-1133">Transmembrane helix</keyword>
<dbReference type="InterPro" id="IPR004812">
    <property type="entry name" value="Efflux_drug-R_Bcr/CmlA"/>
</dbReference>
<comment type="subcellular location">
    <subcellularLocation>
        <location evidence="8">Cell inner membrane</location>
        <topology evidence="8">Multi-pass membrane protein</topology>
    </subcellularLocation>
    <subcellularLocation>
        <location evidence="1">Cell membrane</location>
        <topology evidence="1">Multi-pass membrane protein</topology>
    </subcellularLocation>
</comment>
<feature type="transmembrane region" description="Helical" evidence="8">
    <location>
        <begin position="105"/>
        <end position="126"/>
    </location>
</feature>
<dbReference type="PROSITE" id="PS50850">
    <property type="entry name" value="MFS"/>
    <property type="match status" value="1"/>
</dbReference>
<keyword evidence="3 8" id="KW-0813">Transport</keyword>
<accession>A0A9J7AQK3</accession>
<dbReference type="GO" id="GO:0015385">
    <property type="term" value="F:sodium:proton antiporter activity"/>
    <property type="evidence" value="ECO:0007669"/>
    <property type="project" value="TreeGrafter"/>
</dbReference>
<keyword evidence="11" id="KW-1185">Reference proteome</keyword>
<dbReference type="InterPro" id="IPR020846">
    <property type="entry name" value="MFS_dom"/>
</dbReference>
<keyword evidence="4" id="KW-1003">Cell membrane</keyword>
<feature type="transmembrane region" description="Helical" evidence="8">
    <location>
        <begin position="50"/>
        <end position="68"/>
    </location>
</feature>
<gene>
    <name evidence="10" type="ORF">NUH88_21155</name>
</gene>
<feature type="transmembrane region" description="Helical" evidence="8">
    <location>
        <begin position="253"/>
        <end position="271"/>
    </location>
</feature>
<dbReference type="PANTHER" id="PTHR23502">
    <property type="entry name" value="MAJOR FACILITATOR SUPERFAMILY"/>
    <property type="match status" value="1"/>
</dbReference>
<dbReference type="FunFam" id="1.20.1720.10:FF:000005">
    <property type="entry name" value="Bcr/CflA family efflux transporter"/>
    <property type="match status" value="1"/>
</dbReference>